<keyword evidence="3" id="KW-1185">Reference proteome</keyword>
<proteinExistence type="predicted"/>
<evidence type="ECO:0000313" key="3">
    <source>
        <dbReference type="Proteomes" id="UP000011863"/>
    </source>
</evidence>
<dbReference type="Pfam" id="PF01636">
    <property type="entry name" value="APH"/>
    <property type="match status" value="1"/>
</dbReference>
<dbReference type="EMBL" id="AP012057">
    <property type="protein sequence ID" value="BAN00935.1"/>
    <property type="molecule type" value="Genomic_DNA"/>
</dbReference>
<protein>
    <recommendedName>
        <fullName evidence="1">Aminoglycoside phosphotransferase domain-containing protein</fullName>
    </recommendedName>
</protein>
<dbReference type="CDD" id="cd05154">
    <property type="entry name" value="ACAD10_11_N-like"/>
    <property type="match status" value="1"/>
</dbReference>
<dbReference type="Proteomes" id="UP000011863">
    <property type="component" value="Chromosome"/>
</dbReference>
<dbReference type="SUPFAM" id="SSF56112">
    <property type="entry name" value="Protein kinase-like (PK-like)"/>
    <property type="match status" value="1"/>
</dbReference>
<organism evidence="2 3">
    <name type="scientific">Ilumatobacter coccineus (strain NBRC 103263 / KCTC 29153 / YM16-304)</name>
    <dbReference type="NCBI Taxonomy" id="1313172"/>
    <lineage>
        <taxon>Bacteria</taxon>
        <taxon>Bacillati</taxon>
        <taxon>Actinomycetota</taxon>
        <taxon>Acidimicrobiia</taxon>
        <taxon>Acidimicrobiales</taxon>
        <taxon>Ilumatobacteraceae</taxon>
        <taxon>Ilumatobacter</taxon>
    </lineage>
</organism>
<dbReference type="InterPro" id="IPR041726">
    <property type="entry name" value="ACAD10_11_N"/>
</dbReference>
<gene>
    <name evidence="2" type="ORF">YM304_06210</name>
</gene>
<reference evidence="2 3" key="1">
    <citation type="journal article" date="2013" name="Int. J. Syst. Evol. Microbiol.">
        <title>Ilumatobacter nonamiense sp. nov. and Ilumatobacter coccineum sp. nov., isolated from seashore sand.</title>
        <authorList>
            <person name="Matsumoto A."/>
            <person name="Kasai H."/>
            <person name="Matsuo Y."/>
            <person name="Shizuri Y."/>
            <person name="Ichikawa N."/>
            <person name="Fujita N."/>
            <person name="Omura S."/>
            <person name="Takahashi Y."/>
        </authorList>
    </citation>
    <scope>NUCLEOTIDE SEQUENCE [LARGE SCALE GENOMIC DNA]</scope>
    <source>
        <strain evidence="3">NBRC 103263 / KCTC 29153 / YM16-304</strain>
    </source>
</reference>
<dbReference type="InterPro" id="IPR011009">
    <property type="entry name" value="Kinase-like_dom_sf"/>
</dbReference>
<dbReference type="InterPro" id="IPR002575">
    <property type="entry name" value="Aminoglycoside_PTrfase"/>
</dbReference>
<dbReference type="Gene3D" id="3.30.200.20">
    <property type="entry name" value="Phosphorylase Kinase, domain 1"/>
    <property type="match status" value="1"/>
</dbReference>
<accession>A0A6C7E6Y8</accession>
<sequence length="359" mass="40251">MSVVPDNSDELTAPELERWLQSLLPESFSGARVSAVDRISRGVSRETWTFDVSTDADPSRTLILRRDLAGGSIDASPLRQEYEIYRALADSAVPVVDVLSYDDDTTRCPNQRPAYLRSHVDGHWMPEHFDDPDPQWNLRRVEICRSHIRALATVHEVDWRSLGFAEILPVPASPEHAAHHLIDLHEAHLDDARMVAHPVVTRGIARLRETAPSAGDLRLVKGTNGLGEEVFAGTDLVAMSDWELAAIGDPAYDFAQLQGFIDRIEHDGEVIWSLDHALAYYRELTGRTIERAAVKWYRTLYGLIMFTFASRAARALAEGRDHQARLAWVAIEMQHHGQARLAAAFGIRAERPTDESKGR</sequence>
<dbReference type="AlphaFoldDB" id="A0A6C7E6Y8"/>
<dbReference type="KEGG" id="aym:YM304_06210"/>
<name>A0A6C7E6Y8_ILUCY</name>
<evidence type="ECO:0000259" key="1">
    <source>
        <dbReference type="Pfam" id="PF01636"/>
    </source>
</evidence>
<dbReference type="Gene3D" id="3.90.1200.10">
    <property type="match status" value="1"/>
</dbReference>
<evidence type="ECO:0000313" key="2">
    <source>
        <dbReference type="EMBL" id="BAN00935.1"/>
    </source>
</evidence>
<feature type="domain" description="Aminoglycoside phosphotransferase" evidence="1">
    <location>
        <begin position="39"/>
        <end position="260"/>
    </location>
</feature>